<accession>A0AAE6YF50</accession>
<name>A0AAE6YF50_STRAT</name>
<sequence>MTPLPGTTRYLCPLECGWHYDQPPPKFSDLDGIVADPSARGLNEAMSSVTSQARLRQVERTEWALRTHLATHTTEEFVRTIQGLRREIAELRERPVVGVRQTKETP</sequence>
<keyword evidence="3" id="KW-1185">Reference proteome</keyword>
<evidence type="ECO:0000313" key="4">
    <source>
        <dbReference type="Proteomes" id="UP000502504"/>
    </source>
</evidence>
<dbReference type="RefSeq" id="WP_078635976.1">
    <property type="nucleotide sequence ID" value="NZ_CM007717.1"/>
</dbReference>
<dbReference type="Proteomes" id="UP000190306">
    <property type="component" value="Chromosome"/>
</dbReference>
<dbReference type="EMBL" id="LHQL01000014">
    <property type="protein sequence ID" value="OOQ47296.1"/>
    <property type="molecule type" value="Genomic_DNA"/>
</dbReference>
<dbReference type="EMBL" id="CP050692">
    <property type="protein sequence ID" value="QIT47619.1"/>
    <property type="molecule type" value="Genomic_DNA"/>
</dbReference>
<organism evidence="2 4">
    <name type="scientific">Streptomyces antibioticus</name>
    <dbReference type="NCBI Taxonomy" id="1890"/>
    <lineage>
        <taxon>Bacteria</taxon>
        <taxon>Bacillati</taxon>
        <taxon>Actinomycetota</taxon>
        <taxon>Actinomycetes</taxon>
        <taxon>Kitasatosporales</taxon>
        <taxon>Streptomycetaceae</taxon>
        <taxon>Streptomyces</taxon>
    </lineage>
</organism>
<evidence type="ECO:0000313" key="2">
    <source>
        <dbReference type="EMBL" id="QIT47619.1"/>
    </source>
</evidence>
<reference evidence="2 4" key="2">
    <citation type="submission" date="2020-03" db="EMBL/GenBank/DDBJ databases">
        <title>Is there a link between lipid content and antibiotic production in Streptomyces?</title>
        <authorList>
            <person name="David M."/>
            <person name="Lejeune C."/>
            <person name="Abreu S."/>
            <person name="Thibessard A."/>
            <person name="Leblond P."/>
            <person name="Chaminade P."/>
            <person name="Virolle M.-J."/>
        </authorList>
    </citation>
    <scope>NUCLEOTIDE SEQUENCE [LARGE SCALE GENOMIC DNA]</scope>
    <source>
        <strain evidence="2 4">DSM 41481</strain>
    </source>
</reference>
<dbReference type="AlphaFoldDB" id="A0AAE6YF50"/>
<evidence type="ECO:0000313" key="3">
    <source>
        <dbReference type="Proteomes" id="UP000190306"/>
    </source>
</evidence>
<gene>
    <name evidence="1" type="ORF">AFM16_31645</name>
    <name evidence="2" type="ORF">HCX60_32200</name>
</gene>
<dbReference type="Proteomes" id="UP000502504">
    <property type="component" value="Chromosome"/>
</dbReference>
<reference evidence="1 3" key="1">
    <citation type="submission" date="2015-07" db="EMBL/GenBank/DDBJ databases">
        <title>Draft Genome Sequence of Streptomyces antibioticus, IMRU 3720 reveals insights in the evolution of actinomycin biosynthetic gene clusters in Streptomyces.</title>
        <authorList>
            <person name="Crnovcic I."/>
            <person name="Ruckert C."/>
            <person name="Kalinowksi J."/>
            <person name="Keller U."/>
        </authorList>
    </citation>
    <scope>NUCLEOTIDE SEQUENCE [LARGE SCALE GENOMIC DNA]</scope>
    <source>
        <strain evidence="1 3">DSM 41481</strain>
    </source>
</reference>
<protein>
    <submittedName>
        <fullName evidence="2">Uncharacterized protein</fullName>
    </submittedName>
</protein>
<evidence type="ECO:0000313" key="1">
    <source>
        <dbReference type="EMBL" id="OOQ47296.1"/>
    </source>
</evidence>
<proteinExistence type="predicted"/>